<gene>
    <name evidence="2" type="ORF">C7H19_15230</name>
</gene>
<dbReference type="EMBL" id="PXOH01000017">
    <property type="protein sequence ID" value="PSF35776.1"/>
    <property type="molecule type" value="Genomic_DNA"/>
</dbReference>
<evidence type="ECO:0000313" key="2">
    <source>
        <dbReference type="EMBL" id="PSF35776.1"/>
    </source>
</evidence>
<dbReference type="AlphaFoldDB" id="A0A2T1LVM3"/>
<proteinExistence type="predicted"/>
<dbReference type="Proteomes" id="UP000239001">
    <property type="component" value="Unassembled WGS sequence"/>
</dbReference>
<reference evidence="2 3" key="1">
    <citation type="submission" date="2018-03" db="EMBL/GenBank/DDBJ databases">
        <title>The ancient ancestry and fast evolution of plastids.</title>
        <authorList>
            <person name="Moore K.R."/>
            <person name="Magnabosco C."/>
            <person name="Momper L."/>
            <person name="Gold D.A."/>
            <person name="Bosak T."/>
            <person name="Fournier G.P."/>
        </authorList>
    </citation>
    <scope>NUCLEOTIDE SEQUENCE [LARGE SCALE GENOMIC DNA]</scope>
    <source>
        <strain evidence="2 3">CCALA 016</strain>
    </source>
</reference>
<comment type="caution">
    <text evidence="2">The sequence shown here is derived from an EMBL/GenBank/DDBJ whole genome shotgun (WGS) entry which is preliminary data.</text>
</comment>
<reference evidence="2 3" key="2">
    <citation type="submission" date="2018-03" db="EMBL/GenBank/DDBJ databases">
        <authorList>
            <person name="Keele B.F."/>
        </authorList>
    </citation>
    <scope>NUCLEOTIDE SEQUENCE [LARGE SCALE GENOMIC DNA]</scope>
    <source>
        <strain evidence="2 3">CCALA 016</strain>
    </source>
</reference>
<accession>A0A2T1LVM3</accession>
<organism evidence="2 3">
    <name type="scientific">Aphanothece hegewaldii CCALA 016</name>
    <dbReference type="NCBI Taxonomy" id="2107694"/>
    <lineage>
        <taxon>Bacteria</taxon>
        <taxon>Bacillati</taxon>
        <taxon>Cyanobacteriota</taxon>
        <taxon>Cyanophyceae</taxon>
        <taxon>Oscillatoriophycideae</taxon>
        <taxon>Chroococcales</taxon>
        <taxon>Aphanothecaceae</taxon>
        <taxon>Aphanothece</taxon>
    </lineage>
</organism>
<keyword evidence="3" id="KW-1185">Reference proteome</keyword>
<feature type="signal peptide" evidence="1">
    <location>
        <begin position="1"/>
        <end position="32"/>
    </location>
</feature>
<evidence type="ECO:0000313" key="3">
    <source>
        <dbReference type="Proteomes" id="UP000239001"/>
    </source>
</evidence>
<keyword evidence="1" id="KW-0732">Signal</keyword>
<protein>
    <submittedName>
        <fullName evidence="2">Uncharacterized protein</fullName>
    </submittedName>
</protein>
<sequence>MKVLLKLANTFGTPVAIATLLGLNILSTQAQAKVVMKYDEFNDETTVSIVPEKIDPKRPQLSLSQSFRGKKLSKMPFSFGFGLQVHQKQIIYAHP</sequence>
<evidence type="ECO:0000256" key="1">
    <source>
        <dbReference type="SAM" id="SignalP"/>
    </source>
</evidence>
<name>A0A2T1LVM3_9CHRO</name>
<feature type="chain" id="PRO_5015517902" evidence="1">
    <location>
        <begin position="33"/>
        <end position="95"/>
    </location>
</feature>